<dbReference type="Proteomes" id="UP000261223">
    <property type="component" value="Unassembled WGS sequence"/>
</dbReference>
<gene>
    <name evidence="2" type="ORF">DXC34_11825</name>
</gene>
<evidence type="ECO:0000313" key="2">
    <source>
        <dbReference type="EMBL" id="RGM12324.1"/>
    </source>
</evidence>
<dbReference type="AlphaFoldDB" id="A0A3E4UM01"/>
<keyword evidence="1" id="KW-0732">Signal</keyword>
<dbReference type="RefSeq" id="WP_117742037.1">
    <property type="nucleotide sequence ID" value="NZ_QSSV01000015.1"/>
</dbReference>
<reference evidence="2 3" key="1">
    <citation type="submission" date="2018-08" db="EMBL/GenBank/DDBJ databases">
        <title>A genome reference for cultivated species of the human gut microbiota.</title>
        <authorList>
            <person name="Zou Y."/>
            <person name="Xue W."/>
            <person name="Luo G."/>
        </authorList>
    </citation>
    <scope>NUCLEOTIDE SEQUENCE [LARGE SCALE GENOMIC DNA]</scope>
    <source>
        <strain evidence="2 3">TF03-6</strain>
    </source>
</reference>
<dbReference type="PROSITE" id="PS51257">
    <property type="entry name" value="PROKAR_LIPOPROTEIN"/>
    <property type="match status" value="1"/>
</dbReference>
<comment type="caution">
    <text evidence="2">The sequence shown here is derived from an EMBL/GenBank/DDBJ whole genome shotgun (WGS) entry which is preliminary data.</text>
</comment>
<feature type="signal peptide" evidence="1">
    <location>
        <begin position="1"/>
        <end position="21"/>
    </location>
</feature>
<evidence type="ECO:0000313" key="3">
    <source>
        <dbReference type="Proteomes" id="UP000261223"/>
    </source>
</evidence>
<protein>
    <recommendedName>
        <fullName evidence="4">DUF4374 domain-containing protein</fullName>
    </recommendedName>
</protein>
<name>A0A3E4UM01_BACSE</name>
<evidence type="ECO:0008006" key="4">
    <source>
        <dbReference type="Google" id="ProtNLM"/>
    </source>
</evidence>
<evidence type="ECO:0000256" key="1">
    <source>
        <dbReference type="SAM" id="SignalP"/>
    </source>
</evidence>
<feature type="chain" id="PRO_5017711479" description="DUF4374 domain-containing protein" evidence="1">
    <location>
        <begin position="22"/>
        <end position="425"/>
    </location>
</feature>
<accession>A0A3E4UM01</accession>
<sequence>MKLKYLLAACTAFFLVSCSNDDELPQLPQHGDIVGLNIKDAKYIYTSGTNTRSSAAQYRQIKKDGRDMELSWIDNKGDTVRISGSFSIWDINKKYLMINTGNPINYKPSFDEDGNLLPDNSVVSGGYSYLIDKKTEAIYDLGIGLNGENAITDNKGNIYAIDNSFGSFLYKIHTQDVTNLRLEMYARASVSPAQFVVNNKGVCFYDYRYVRPSYGTQQFIISNFIPQTEYGNAFVSHDNEDLYLTAVSGEHDSYKLVVSKLSEKQELQSQIMAETELLDYWGIPQPNDIQVKWNERRATMLINFYGRTYEYILATRTLTEIPVNLNGFFTKNYSTYVTANALYARKSVDKLDIIVLEDYSIKELDLSSKGIDFRSIYTMDGSDLLYFAGFQYSTSQSVIGTIDIDGNVEITESTPNPITNIIQIN</sequence>
<proteinExistence type="predicted"/>
<dbReference type="EMBL" id="QSSV01000015">
    <property type="protein sequence ID" value="RGM12324.1"/>
    <property type="molecule type" value="Genomic_DNA"/>
</dbReference>
<organism evidence="2 3">
    <name type="scientific">Bacteroides stercoris</name>
    <dbReference type="NCBI Taxonomy" id="46506"/>
    <lineage>
        <taxon>Bacteria</taxon>
        <taxon>Pseudomonadati</taxon>
        <taxon>Bacteroidota</taxon>
        <taxon>Bacteroidia</taxon>
        <taxon>Bacteroidales</taxon>
        <taxon>Bacteroidaceae</taxon>
        <taxon>Bacteroides</taxon>
    </lineage>
</organism>